<dbReference type="Pfam" id="PF00071">
    <property type="entry name" value="Ras"/>
    <property type="match status" value="1"/>
</dbReference>
<dbReference type="RefSeq" id="XP_068350793.1">
    <property type="nucleotide sequence ID" value="XM_068494839.1"/>
</dbReference>
<proteinExistence type="predicted"/>
<dbReference type="GO" id="GO:0003924">
    <property type="term" value="F:GTPase activity"/>
    <property type="evidence" value="ECO:0007669"/>
    <property type="project" value="InterPro"/>
</dbReference>
<dbReference type="PRINTS" id="PR00449">
    <property type="entry name" value="RASTRNSFRMNG"/>
</dbReference>
<dbReference type="PROSITE" id="PS51421">
    <property type="entry name" value="RAS"/>
    <property type="match status" value="1"/>
</dbReference>
<dbReference type="PROSITE" id="PS51420">
    <property type="entry name" value="RHO"/>
    <property type="match status" value="1"/>
</dbReference>
<dbReference type="SUPFAM" id="SSF52540">
    <property type="entry name" value="P-loop containing nucleoside triphosphate hydrolases"/>
    <property type="match status" value="1"/>
</dbReference>
<dbReference type="AlphaFoldDB" id="A0A1J4JEX2"/>
<keyword evidence="2" id="KW-0342">GTP-binding</keyword>
<dbReference type="SMART" id="SM00175">
    <property type="entry name" value="RAB"/>
    <property type="match status" value="1"/>
</dbReference>
<dbReference type="InterPro" id="IPR005225">
    <property type="entry name" value="Small_GTP-bd"/>
</dbReference>
<evidence type="ECO:0000256" key="1">
    <source>
        <dbReference type="ARBA" id="ARBA00022741"/>
    </source>
</evidence>
<dbReference type="VEuPathDB" id="TrichDB:TRFO_09377"/>
<gene>
    <name evidence="3" type="primary">RYL1</name>
    <name evidence="3" type="ORF">TRFO_09377</name>
</gene>
<evidence type="ECO:0000313" key="3">
    <source>
        <dbReference type="EMBL" id="OHS97656.1"/>
    </source>
</evidence>
<dbReference type="CDD" id="cd00154">
    <property type="entry name" value="Rab"/>
    <property type="match status" value="1"/>
</dbReference>
<dbReference type="PANTHER" id="PTHR47977">
    <property type="entry name" value="RAS-RELATED PROTEIN RAB"/>
    <property type="match status" value="1"/>
</dbReference>
<keyword evidence="4" id="KW-1185">Reference proteome</keyword>
<dbReference type="FunFam" id="3.40.50.300:FF:001462">
    <property type="entry name" value="Small GTP-binding protein, putative"/>
    <property type="match status" value="1"/>
</dbReference>
<name>A0A1J4JEX2_9EUKA</name>
<evidence type="ECO:0000256" key="2">
    <source>
        <dbReference type="ARBA" id="ARBA00023134"/>
    </source>
</evidence>
<dbReference type="InterPro" id="IPR027417">
    <property type="entry name" value="P-loop_NTPase"/>
</dbReference>
<organism evidence="3 4">
    <name type="scientific">Tritrichomonas foetus</name>
    <dbReference type="NCBI Taxonomy" id="1144522"/>
    <lineage>
        <taxon>Eukaryota</taxon>
        <taxon>Metamonada</taxon>
        <taxon>Parabasalia</taxon>
        <taxon>Tritrichomonadida</taxon>
        <taxon>Tritrichomonadidae</taxon>
        <taxon>Tritrichomonas</taxon>
    </lineage>
</organism>
<reference evidence="3" key="1">
    <citation type="submission" date="2016-10" db="EMBL/GenBank/DDBJ databases">
        <authorList>
            <person name="Benchimol M."/>
            <person name="Almeida L.G."/>
            <person name="Vasconcelos A.T."/>
            <person name="Perreira-Neves A."/>
            <person name="Rosa I.A."/>
            <person name="Tasca T."/>
            <person name="Bogo M.R."/>
            <person name="de Souza W."/>
        </authorList>
    </citation>
    <scope>NUCLEOTIDE SEQUENCE [LARGE SCALE GENOMIC DNA]</scope>
    <source>
        <strain evidence="3">K</strain>
    </source>
</reference>
<dbReference type="SMART" id="SM00173">
    <property type="entry name" value="RAS"/>
    <property type="match status" value="1"/>
</dbReference>
<dbReference type="InterPro" id="IPR050227">
    <property type="entry name" value="Rab"/>
</dbReference>
<dbReference type="GO" id="GO:0005525">
    <property type="term" value="F:GTP binding"/>
    <property type="evidence" value="ECO:0007669"/>
    <property type="project" value="UniProtKB-KW"/>
</dbReference>
<accession>A0A1J4JEX2</accession>
<evidence type="ECO:0000313" key="4">
    <source>
        <dbReference type="Proteomes" id="UP000179807"/>
    </source>
</evidence>
<dbReference type="SMART" id="SM00174">
    <property type="entry name" value="RHO"/>
    <property type="match status" value="1"/>
</dbReference>
<keyword evidence="1" id="KW-0547">Nucleotide-binding</keyword>
<dbReference type="NCBIfam" id="TIGR00231">
    <property type="entry name" value="small_GTP"/>
    <property type="match status" value="1"/>
</dbReference>
<protein>
    <submittedName>
        <fullName evidence="3">Ras-like GTP-binding protein RYL1</fullName>
    </submittedName>
</protein>
<dbReference type="Gene3D" id="3.40.50.300">
    <property type="entry name" value="P-loop containing nucleotide triphosphate hydrolases"/>
    <property type="match status" value="1"/>
</dbReference>
<comment type="caution">
    <text evidence="3">The sequence shown here is derived from an EMBL/GenBank/DDBJ whole genome shotgun (WGS) entry which is preliminary data.</text>
</comment>
<dbReference type="PROSITE" id="PS51419">
    <property type="entry name" value="RAB"/>
    <property type="match status" value="1"/>
</dbReference>
<dbReference type="EMBL" id="MLAK01001104">
    <property type="protein sequence ID" value="OHS97656.1"/>
    <property type="molecule type" value="Genomic_DNA"/>
</dbReference>
<sequence length="215" mass="23162">MSELQTKTIISKAKVVFVGNSSVGKTALFQRFDKKNFSPDTSTTVGGACANISVSLQDPISNASSDDQVPLIVWDTAGQESYRSIVPMYFSRVAFILVVYDITSRSSFESVEGWFKLSKEKAPEWAKIILIGNKADLDETSRKVTFSEGNDLCNKLGGFMFTETSAVTGSGIKDLLVAIATTAKEDAVTKAQLVGAGEIAIGEDDEEEETNGKCC</sequence>
<dbReference type="InterPro" id="IPR001806">
    <property type="entry name" value="Small_GTPase"/>
</dbReference>
<dbReference type="OrthoDB" id="63533at2759"/>
<dbReference type="Proteomes" id="UP000179807">
    <property type="component" value="Unassembled WGS sequence"/>
</dbReference>
<dbReference type="GeneID" id="94829543"/>